<keyword evidence="1" id="KW-0732">Signal</keyword>
<name>A0AAV4ISL9_9GAST</name>
<organism evidence="2 3">
    <name type="scientific">Elysia marginata</name>
    <dbReference type="NCBI Taxonomy" id="1093978"/>
    <lineage>
        <taxon>Eukaryota</taxon>
        <taxon>Metazoa</taxon>
        <taxon>Spiralia</taxon>
        <taxon>Lophotrochozoa</taxon>
        <taxon>Mollusca</taxon>
        <taxon>Gastropoda</taxon>
        <taxon>Heterobranchia</taxon>
        <taxon>Euthyneura</taxon>
        <taxon>Panpulmonata</taxon>
        <taxon>Sacoglossa</taxon>
        <taxon>Placobranchoidea</taxon>
        <taxon>Plakobranchidae</taxon>
        <taxon>Elysia</taxon>
    </lineage>
</organism>
<proteinExistence type="predicted"/>
<feature type="chain" id="PRO_5043394200" description="Secreted protein" evidence="1">
    <location>
        <begin position="21"/>
        <end position="87"/>
    </location>
</feature>
<keyword evidence="3" id="KW-1185">Reference proteome</keyword>
<dbReference type="AlphaFoldDB" id="A0AAV4ISL9"/>
<comment type="caution">
    <text evidence="2">The sequence shown here is derived from an EMBL/GenBank/DDBJ whole genome shotgun (WGS) entry which is preliminary data.</text>
</comment>
<gene>
    <name evidence="2" type="ORF">ElyMa_001360600</name>
</gene>
<sequence>MYTVLSVVVAVVACVCLCDASRSFALRKHREHRPHKQHHSHEQDGEDVDLPSIIETAVVRFCCGVTLNTPWYINSFHLQALQNSVSL</sequence>
<dbReference type="Proteomes" id="UP000762676">
    <property type="component" value="Unassembled WGS sequence"/>
</dbReference>
<reference evidence="2 3" key="1">
    <citation type="journal article" date="2021" name="Elife">
        <title>Chloroplast acquisition without the gene transfer in kleptoplastic sea slugs, Plakobranchus ocellatus.</title>
        <authorList>
            <person name="Maeda T."/>
            <person name="Takahashi S."/>
            <person name="Yoshida T."/>
            <person name="Shimamura S."/>
            <person name="Takaki Y."/>
            <person name="Nagai Y."/>
            <person name="Toyoda A."/>
            <person name="Suzuki Y."/>
            <person name="Arimoto A."/>
            <person name="Ishii H."/>
            <person name="Satoh N."/>
            <person name="Nishiyama T."/>
            <person name="Hasebe M."/>
            <person name="Maruyama T."/>
            <person name="Minagawa J."/>
            <person name="Obokata J."/>
            <person name="Shigenobu S."/>
        </authorList>
    </citation>
    <scope>NUCLEOTIDE SEQUENCE [LARGE SCALE GENOMIC DNA]</scope>
</reference>
<evidence type="ECO:0008006" key="4">
    <source>
        <dbReference type="Google" id="ProtNLM"/>
    </source>
</evidence>
<evidence type="ECO:0000256" key="1">
    <source>
        <dbReference type="SAM" id="SignalP"/>
    </source>
</evidence>
<evidence type="ECO:0000313" key="3">
    <source>
        <dbReference type="Proteomes" id="UP000762676"/>
    </source>
</evidence>
<dbReference type="EMBL" id="BMAT01002699">
    <property type="protein sequence ID" value="GFS11996.1"/>
    <property type="molecule type" value="Genomic_DNA"/>
</dbReference>
<protein>
    <recommendedName>
        <fullName evidence="4">Secreted protein</fullName>
    </recommendedName>
</protein>
<feature type="signal peptide" evidence="1">
    <location>
        <begin position="1"/>
        <end position="20"/>
    </location>
</feature>
<accession>A0AAV4ISL9</accession>
<evidence type="ECO:0000313" key="2">
    <source>
        <dbReference type="EMBL" id="GFS11996.1"/>
    </source>
</evidence>